<proteinExistence type="predicted"/>
<dbReference type="SUPFAM" id="SSF54909">
    <property type="entry name" value="Dimeric alpha+beta barrel"/>
    <property type="match status" value="1"/>
</dbReference>
<accession>A0A1R1PEG8</accession>
<dbReference type="Proteomes" id="UP000188320">
    <property type="component" value="Unassembled WGS sequence"/>
</dbReference>
<dbReference type="PANTHER" id="PTHR33606">
    <property type="entry name" value="PROTEIN YCII"/>
    <property type="match status" value="1"/>
</dbReference>
<protein>
    <recommendedName>
        <fullName evidence="1">YCII-related domain-containing protein</fullName>
    </recommendedName>
</protein>
<dbReference type="EMBL" id="LSSK01001601">
    <property type="protein sequence ID" value="OMH79303.1"/>
    <property type="molecule type" value="Genomic_DNA"/>
</dbReference>
<organism evidence="2 3">
    <name type="scientific">Zancudomyces culisetae</name>
    <name type="common">Gut fungus</name>
    <name type="synonym">Smittium culisetae</name>
    <dbReference type="NCBI Taxonomy" id="1213189"/>
    <lineage>
        <taxon>Eukaryota</taxon>
        <taxon>Fungi</taxon>
        <taxon>Fungi incertae sedis</taxon>
        <taxon>Zoopagomycota</taxon>
        <taxon>Kickxellomycotina</taxon>
        <taxon>Harpellomycetes</taxon>
        <taxon>Harpellales</taxon>
        <taxon>Legeriomycetaceae</taxon>
        <taxon>Zancudomyces</taxon>
    </lineage>
</organism>
<comment type="caution">
    <text evidence="2">The sequence shown here is derived from an EMBL/GenBank/DDBJ whole genome shotgun (WGS) entry which is preliminary data.</text>
</comment>
<reference evidence="3" key="1">
    <citation type="submission" date="2017-01" db="EMBL/GenBank/DDBJ databases">
        <authorList>
            <person name="Wang Y."/>
            <person name="White M."/>
            <person name="Kvist S."/>
            <person name="Moncalvo J.-M."/>
        </authorList>
    </citation>
    <scope>NUCLEOTIDE SEQUENCE [LARGE SCALE GENOMIC DNA]</scope>
    <source>
        <strain evidence="3">COL-18-3</strain>
    </source>
</reference>
<dbReference type="InterPro" id="IPR011008">
    <property type="entry name" value="Dimeric_a/b-barrel"/>
</dbReference>
<dbReference type="AlphaFoldDB" id="A0A1R1PEG8"/>
<dbReference type="InterPro" id="IPR051807">
    <property type="entry name" value="Sec-metab_biosynth-assoc"/>
</dbReference>
<evidence type="ECO:0000259" key="1">
    <source>
        <dbReference type="Pfam" id="PF03795"/>
    </source>
</evidence>
<dbReference type="Pfam" id="PF03795">
    <property type="entry name" value="YCII"/>
    <property type="match status" value="1"/>
</dbReference>
<dbReference type="Gene3D" id="3.30.70.1060">
    <property type="entry name" value="Dimeric alpha+beta barrel"/>
    <property type="match status" value="1"/>
</dbReference>
<gene>
    <name evidence="2" type="ORF">AX774_g7298</name>
</gene>
<dbReference type="InterPro" id="IPR005545">
    <property type="entry name" value="YCII"/>
</dbReference>
<sequence>MLSTGKNMFRAIGKGMPRAARMQKDTRSFSNMSSLRKSQYLATFRDHSDPDALQRRLSVRESHLEVARKLKNSDKIIEHVAALLDENDRMVGSMFIINADSEAEVKEVLQKDLYYTSNVWDKDSLYIHKIRKAPI</sequence>
<keyword evidence="3" id="KW-1185">Reference proteome</keyword>
<feature type="domain" description="YCII-related" evidence="1">
    <location>
        <begin position="48"/>
        <end position="120"/>
    </location>
</feature>
<dbReference type="OrthoDB" id="5519740at2759"/>
<evidence type="ECO:0000313" key="2">
    <source>
        <dbReference type="EMBL" id="OMH79303.1"/>
    </source>
</evidence>
<name>A0A1R1PEG8_ZANCU</name>
<evidence type="ECO:0000313" key="3">
    <source>
        <dbReference type="Proteomes" id="UP000188320"/>
    </source>
</evidence>
<dbReference type="PANTHER" id="PTHR33606:SF3">
    <property type="entry name" value="PROTEIN YCII"/>
    <property type="match status" value="1"/>
</dbReference>